<dbReference type="SUPFAM" id="SSF103473">
    <property type="entry name" value="MFS general substrate transporter"/>
    <property type="match status" value="1"/>
</dbReference>
<evidence type="ECO:0000256" key="2">
    <source>
        <dbReference type="ARBA" id="ARBA00022448"/>
    </source>
</evidence>
<evidence type="ECO:0000256" key="6">
    <source>
        <dbReference type="SAM" id="Phobius"/>
    </source>
</evidence>
<evidence type="ECO:0000313" key="8">
    <source>
        <dbReference type="Proteomes" id="UP000516305"/>
    </source>
</evidence>
<protein>
    <submittedName>
        <fullName evidence="7">MFS transporter</fullName>
    </submittedName>
</protein>
<dbReference type="EMBL" id="CP060139">
    <property type="protein sequence ID" value="QNR24680.1"/>
    <property type="molecule type" value="Genomic_DNA"/>
</dbReference>
<keyword evidence="5 6" id="KW-0472">Membrane</keyword>
<evidence type="ECO:0000256" key="4">
    <source>
        <dbReference type="ARBA" id="ARBA00022989"/>
    </source>
</evidence>
<organism evidence="7 8">
    <name type="scientific">Croceimicrobium hydrocarbonivorans</name>
    <dbReference type="NCBI Taxonomy" id="2761580"/>
    <lineage>
        <taxon>Bacteria</taxon>
        <taxon>Pseudomonadati</taxon>
        <taxon>Bacteroidota</taxon>
        <taxon>Flavobacteriia</taxon>
        <taxon>Flavobacteriales</taxon>
        <taxon>Owenweeksiaceae</taxon>
        <taxon>Croceimicrobium</taxon>
    </lineage>
</organism>
<evidence type="ECO:0000256" key="5">
    <source>
        <dbReference type="ARBA" id="ARBA00023136"/>
    </source>
</evidence>
<dbReference type="PANTHER" id="PTHR23519:SF1">
    <property type="entry name" value="AUTOPHAGY-RELATED PROTEIN 22"/>
    <property type="match status" value="1"/>
</dbReference>
<feature type="transmembrane region" description="Helical" evidence="6">
    <location>
        <begin position="109"/>
        <end position="132"/>
    </location>
</feature>
<feature type="transmembrane region" description="Helical" evidence="6">
    <location>
        <begin position="53"/>
        <end position="72"/>
    </location>
</feature>
<comment type="subcellular location">
    <subcellularLocation>
        <location evidence="1">Endomembrane system</location>
        <topology evidence="1">Multi-pass membrane protein</topology>
    </subcellularLocation>
</comment>
<feature type="transmembrane region" description="Helical" evidence="6">
    <location>
        <begin position="305"/>
        <end position="323"/>
    </location>
</feature>
<feature type="transmembrane region" description="Helical" evidence="6">
    <location>
        <begin position="399"/>
        <end position="418"/>
    </location>
</feature>
<dbReference type="Gene3D" id="1.20.1250.20">
    <property type="entry name" value="MFS general substrate transporter like domains"/>
    <property type="match status" value="1"/>
</dbReference>
<evidence type="ECO:0000313" key="7">
    <source>
        <dbReference type="EMBL" id="QNR24680.1"/>
    </source>
</evidence>
<gene>
    <name evidence="7" type="ORF">H4K34_02215</name>
</gene>
<feature type="transmembrane region" description="Helical" evidence="6">
    <location>
        <begin position="12"/>
        <end position="33"/>
    </location>
</feature>
<name>A0A7H0VG32_9FLAO</name>
<proteinExistence type="predicted"/>
<dbReference type="Proteomes" id="UP000516305">
    <property type="component" value="Chromosome"/>
</dbReference>
<keyword evidence="4 6" id="KW-1133">Transmembrane helix</keyword>
<dbReference type="InterPro" id="IPR024671">
    <property type="entry name" value="Atg22-like"/>
</dbReference>
<sequence>MTNKRIQFGWAFYDWANSVYSLVISTAIFPIYFAAVSPEEISFLGTEFESTALYSYSLSFSFVIVAILSPFLSGIADYSGSKRTFLKVFAYMGSLACMGLYFFDADNVYLGIGLSVIASVGFWGSIVFYNAFLPEIASPEEQDRLSARGFTLGYIGSGLLLIINLVMIIFFESLGFPDTGTATRFSFLLTGIWWIGFAQITFRRLPYNVHHRKPKSEGYLWQGFRELRAVMSKLKEDPRLKVFLYSFFFFSVGVQTIILLASLFGSEELGLDSNKLIATILIIQFVAIGGANLFARLAQKRGNILSLKISIGIWALICVLAFFLNREDTLVEYKFYGVGALVGLVMGGIQSVSRSTYSKLLPETQSTASFFSFYDVSEKVAIICGTLVYGYLIDITGDMKASALAMSAFFIIGFLQLLRLRRSAWVY</sequence>
<evidence type="ECO:0000256" key="3">
    <source>
        <dbReference type="ARBA" id="ARBA00022692"/>
    </source>
</evidence>
<reference evidence="7 8" key="1">
    <citation type="submission" date="2020-08" db="EMBL/GenBank/DDBJ databases">
        <title>Croceimicrobium hydrocarbonivorans gen. nov., sp. nov., a novel marine bacterium isolated from a bacterial consortium that degrades polyethylene terephthalate.</title>
        <authorList>
            <person name="Liu R."/>
        </authorList>
    </citation>
    <scope>NUCLEOTIDE SEQUENCE [LARGE SCALE GENOMIC DNA]</scope>
    <source>
        <strain evidence="7 8">A20-9</strain>
    </source>
</reference>
<evidence type="ECO:0000256" key="1">
    <source>
        <dbReference type="ARBA" id="ARBA00004127"/>
    </source>
</evidence>
<dbReference type="KEGG" id="chyd:H4K34_02215"/>
<feature type="transmembrane region" description="Helical" evidence="6">
    <location>
        <begin position="335"/>
        <end position="352"/>
    </location>
</feature>
<feature type="transmembrane region" description="Helical" evidence="6">
    <location>
        <begin position="242"/>
        <end position="264"/>
    </location>
</feature>
<feature type="transmembrane region" description="Helical" evidence="6">
    <location>
        <begin position="373"/>
        <end position="393"/>
    </location>
</feature>
<dbReference type="GO" id="GO:0012505">
    <property type="term" value="C:endomembrane system"/>
    <property type="evidence" value="ECO:0007669"/>
    <property type="project" value="UniProtKB-SubCell"/>
</dbReference>
<dbReference type="InterPro" id="IPR036259">
    <property type="entry name" value="MFS_trans_sf"/>
</dbReference>
<dbReference type="AlphaFoldDB" id="A0A7H0VG32"/>
<feature type="transmembrane region" description="Helical" evidence="6">
    <location>
        <begin position="84"/>
        <end position="103"/>
    </location>
</feature>
<accession>A0A7H0VG32</accession>
<feature type="transmembrane region" description="Helical" evidence="6">
    <location>
        <begin position="276"/>
        <end position="298"/>
    </location>
</feature>
<dbReference type="InterPro" id="IPR050495">
    <property type="entry name" value="ATG22/LtaA_families"/>
</dbReference>
<feature type="transmembrane region" description="Helical" evidence="6">
    <location>
        <begin position="183"/>
        <end position="202"/>
    </location>
</feature>
<dbReference type="Pfam" id="PF11700">
    <property type="entry name" value="ATG22"/>
    <property type="match status" value="1"/>
</dbReference>
<keyword evidence="2" id="KW-0813">Transport</keyword>
<feature type="transmembrane region" description="Helical" evidence="6">
    <location>
        <begin position="152"/>
        <end position="171"/>
    </location>
</feature>
<dbReference type="PANTHER" id="PTHR23519">
    <property type="entry name" value="AUTOPHAGY-RELATED PROTEIN 22"/>
    <property type="match status" value="1"/>
</dbReference>
<dbReference type="RefSeq" id="WP_210759207.1">
    <property type="nucleotide sequence ID" value="NZ_CP060139.1"/>
</dbReference>
<keyword evidence="3 6" id="KW-0812">Transmembrane</keyword>
<keyword evidence="8" id="KW-1185">Reference proteome</keyword>